<organism evidence="1 2">
    <name type="scientific">Paspalum notatum var. saurae</name>
    <dbReference type="NCBI Taxonomy" id="547442"/>
    <lineage>
        <taxon>Eukaryota</taxon>
        <taxon>Viridiplantae</taxon>
        <taxon>Streptophyta</taxon>
        <taxon>Embryophyta</taxon>
        <taxon>Tracheophyta</taxon>
        <taxon>Spermatophyta</taxon>
        <taxon>Magnoliopsida</taxon>
        <taxon>Liliopsida</taxon>
        <taxon>Poales</taxon>
        <taxon>Poaceae</taxon>
        <taxon>PACMAD clade</taxon>
        <taxon>Panicoideae</taxon>
        <taxon>Andropogonodae</taxon>
        <taxon>Paspaleae</taxon>
        <taxon>Paspalinae</taxon>
        <taxon>Paspalum</taxon>
    </lineage>
</organism>
<evidence type="ECO:0000313" key="2">
    <source>
        <dbReference type="Proteomes" id="UP001341281"/>
    </source>
</evidence>
<dbReference type="Proteomes" id="UP001341281">
    <property type="component" value="Chromosome 03"/>
</dbReference>
<name>A0AAQ3SYL1_PASNO</name>
<protein>
    <submittedName>
        <fullName evidence="1">Uncharacterized protein</fullName>
    </submittedName>
</protein>
<dbReference type="EMBL" id="CP144747">
    <property type="protein sequence ID" value="WVZ63035.1"/>
    <property type="molecule type" value="Genomic_DNA"/>
</dbReference>
<accession>A0AAQ3SYL1</accession>
<proteinExistence type="predicted"/>
<reference evidence="1 2" key="1">
    <citation type="submission" date="2024-02" db="EMBL/GenBank/DDBJ databases">
        <title>High-quality chromosome-scale genome assembly of Pensacola bahiagrass (Paspalum notatum Flugge var. saurae).</title>
        <authorList>
            <person name="Vega J.M."/>
            <person name="Podio M."/>
            <person name="Orjuela J."/>
            <person name="Siena L.A."/>
            <person name="Pessino S.C."/>
            <person name="Combes M.C."/>
            <person name="Mariac C."/>
            <person name="Albertini E."/>
            <person name="Pupilli F."/>
            <person name="Ortiz J.P.A."/>
            <person name="Leblanc O."/>
        </authorList>
    </citation>
    <scope>NUCLEOTIDE SEQUENCE [LARGE SCALE GENOMIC DNA]</scope>
    <source>
        <strain evidence="1">R1</strain>
        <tissue evidence="1">Leaf</tissue>
    </source>
</reference>
<sequence>MLQLDAGVQGDMPLLPLGGLMVGWLDSDEGKAKDGHTEIGRIYDVTIAYKHTSEDQLTEWMIERFRNSRTSIDTKVPGKLQVHNPIRPWEGFVQRHEIVGLDTNTHRYEAMTNWKDSVVTYSPQPTRRLDTVWLANLL</sequence>
<dbReference type="AlphaFoldDB" id="A0AAQ3SYL1"/>
<gene>
    <name evidence="1" type="ORF">U9M48_012710</name>
</gene>
<keyword evidence="2" id="KW-1185">Reference proteome</keyword>
<evidence type="ECO:0000313" key="1">
    <source>
        <dbReference type="EMBL" id="WVZ63035.1"/>
    </source>
</evidence>